<dbReference type="RefSeq" id="XP_042597728.1">
    <property type="nucleotide sequence ID" value="XM_042741794.1"/>
</dbReference>
<protein>
    <submittedName>
        <fullName evidence="1">Kinesin-like protein KIF13B isoform X2</fullName>
    </submittedName>
</protein>
<reference evidence="1" key="1">
    <citation type="submission" date="2025-08" db="UniProtKB">
        <authorList>
            <consortium name="RefSeq"/>
        </authorList>
    </citation>
    <scope>IDENTIFICATION</scope>
    <source>
        <tissue evidence="1">Muscle</tissue>
    </source>
</reference>
<dbReference type="AlphaFoldDB" id="A0A9R0AGR6"/>
<dbReference type="Proteomes" id="UP001155660">
    <property type="component" value="Chromosome B16"/>
</dbReference>
<accession>A0A9R0AGR6</accession>
<dbReference type="GeneID" id="109053971"/>
<evidence type="ECO:0000313" key="1">
    <source>
        <dbReference type="RefSeq" id="XP_042597728.1"/>
    </source>
</evidence>
<organism evidence="1">
    <name type="scientific">Cyprinus carpio</name>
    <name type="common">Common carp</name>
    <dbReference type="NCBI Taxonomy" id="7962"/>
    <lineage>
        <taxon>Eukaryota</taxon>
        <taxon>Metazoa</taxon>
        <taxon>Chordata</taxon>
        <taxon>Craniata</taxon>
        <taxon>Vertebrata</taxon>
        <taxon>Euteleostomi</taxon>
        <taxon>Actinopterygii</taxon>
        <taxon>Neopterygii</taxon>
        <taxon>Teleostei</taxon>
        <taxon>Ostariophysi</taxon>
        <taxon>Cypriniformes</taxon>
        <taxon>Cyprinidae</taxon>
        <taxon>Cyprininae</taxon>
        <taxon>Cyprinus</taxon>
    </lineage>
</organism>
<sequence length="76" mass="8779">MIADGLMQSSMRHVCMVRKQPKVFAFDHCFWSMDESNIPKYAGQEVVFAPPGREYWKTPFKDTTPASLPTDRQVQL</sequence>
<gene>
    <name evidence="1" type="primary">LOC109053971</name>
</gene>
<name>A0A9R0AGR6_CYPCA</name>
<proteinExistence type="predicted"/>